<dbReference type="Gene3D" id="2.180.10.10">
    <property type="entry name" value="RHS repeat-associated core"/>
    <property type="match status" value="1"/>
</dbReference>
<evidence type="ECO:0008006" key="4">
    <source>
        <dbReference type="Google" id="ProtNLM"/>
    </source>
</evidence>
<protein>
    <recommendedName>
        <fullName evidence="4">YD repeat-containing protein</fullName>
    </recommendedName>
</protein>
<feature type="chain" id="PRO_5045497357" description="YD repeat-containing protein" evidence="1">
    <location>
        <begin position="18"/>
        <end position="298"/>
    </location>
</feature>
<comment type="caution">
    <text evidence="2">The sequence shown here is derived from an EMBL/GenBank/DDBJ whole genome shotgun (WGS) entry which is preliminary data.</text>
</comment>
<feature type="signal peptide" evidence="1">
    <location>
        <begin position="1"/>
        <end position="17"/>
    </location>
</feature>
<evidence type="ECO:0000313" key="3">
    <source>
        <dbReference type="Proteomes" id="UP001597086"/>
    </source>
</evidence>
<keyword evidence="3" id="KW-1185">Reference proteome</keyword>
<keyword evidence="1" id="KW-0732">Signal</keyword>
<gene>
    <name evidence="2" type="ORF">ACFQ13_05855</name>
</gene>
<sequence>MKNIVLLLLFMSATFYAQERDIDNRQPISLEQLHLNGKVKQITTYRQTKEIDAKPIIAEQKAFDENGLLVLDKTYYQGRLQMTYCYTYKNGNVETLTEIEAAPYGNTTLKKISYLEQHIKMQAYSEGVLKDGFIQKTDNNDHILYSKHENYASNSYCEYGYTYHENGKVKQQQSDCFKDGVNHYSYRVDYTYKHDLLVKKQRFNSISKNDSSITEIYSYDNAQHCIKMERYIDTVLVNKETKVYASGNLKEHHFFNKADKETKVINFSYDPQQNLCRKSVVDKTYNTTLIYTYEIAYF</sequence>
<accession>A0ABW3KNR3</accession>
<organism evidence="2 3">
    <name type="scientific">Winogradskyella rapida</name>
    <dbReference type="NCBI Taxonomy" id="549701"/>
    <lineage>
        <taxon>Bacteria</taxon>
        <taxon>Pseudomonadati</taxon>
        <taxon>Bacteroidota</taxon>
        <taxon>Flavobacteriia</taxon>
        <taxon>Flavobacteriales</taxon>
        <taxon>Flavobacteriaceae</taxon>
        <taxon>Winogradskyella</taxon>
    </lineage>
</organism>
<dbReference type="EMBL" id="JBHTKM010000017">
    <property type="protein sequence ID" value="MFD1015440.1"/>
    <property type="molecule type" value="Genomic_DNA"/>
</dbReference>
<name>A0ABW3KNR3_9FLAO</name>
<dbReference type="RefSeq" id="WP_386115098.1">
    <property type="nucleotide sequence ID" value="NZ_JBHTKM010000017.1"/>
</dbReference>
<dbReference type="Proteomes" id="UP001597086">
    <property type="component" value="Unassembled WGS sequence"/>
</dbReference>
<evidence type="ECO:0000313" key="2">
    <source>
        <dbReference type="EMBL" id="MFD1015440.1"/>
    </source>
</evidence>
<reference evidence="3" key="1">
    <citation type="journal article" date="2019" name="Int. J. Syst. Evol. Microbiol.">
        <title>The Global Catalogue of Microorganisms (GCM) 10K type strain sequencing project: providing services to taxonomists for standard genome sequencing and annotation.</title>
        <authorList>
            <consortium name="The Broad Institute Genomics Platform"/>
            <consortium name="The Broad Institute Genome Sequencing Center for Infectious Disease"/>
            <person name="Wu L."/>
            <person name="Ma J."/>
        </authorList>
    </citation>
    <scope>NUCLEOTIDE SEQUENCE [LARGE SCALE GENOMIC DNA]</scope>
    <source>
        <strain evidence="3">CCUG 56098</strain>
    </source>
</reference>
<evidence type="ECO:0000256" key="1">
    <source>
        <dbReference type="SAM" id="SignalP"/>
    </source>
</evidence>
<proteinExistence type="predicted"/>